<gene>
    <name evidence="1" type="ORF">E8Q35_14995</name>
</gene>
<evidence type="ECO:0000313" key="2">
    <source>
        <dbReference type="Proteomes" id="UP000309618"/>
    </source>
</evidence>
<accession>A0A4S5CGL5</accession>
<dbReference type="Proteomes" id="UP000309618">
    <property type="component" value="Unassembled WGS sequence"/>
</dbReference>
<protein>
    <submittedName>
        <fullName evidence="1">Uncharacterized protein</fullName>
    </submittedName>
</protein>
<name>A0A4S5CGL5_AERVE</name>
<dbReference type="RefSeq" id="WP_136502050.1">
    <property type="nucleotide sequence ID" value="NZ_SSUX01000011.1"/>
</dbReference>
<organism evidence="1 2">
    <name type="scientific">Aeromonas veronii</name>
    <dbReference type="NCBI Taxonomy" id="654"/>
    <lineage>
        <taxon>Bacteria</taxon>
        <taxon>Pseudomonadati</taxon>
        <taxon>Pseudomonadota</taxon>
        <taxon>Gammaproteobacteria</taxon>
        <taxon>Aeromonadales</taxon>
        <taxon>Aeromonadaceae</taxon>
        <taxon>Aeromonas</taxon>
    </lineage>
</organism>
<evidence type="ECO:0000313" key="1">
    <source>
        <dbReference type="EMBL" id="THJ43611.1"/>
    </source>
</evidence>
<dbReference type="EMBL" id="SSUX01000011">
    <property type="protein sequence ID" value="THJ43611.1"/>
    <property type="molecule type" value="Genomic_DNA"/>
</dbReference>
<dbReference type="AlphaFoldDB" id="A0A4S5CGL5"/>
<sequence length="163" mass="18733">MMVKKLILLMIGGKRKRTKLIAEAFDHVLMEALPEKQAADWEPSVLHAQLAVKLSTMNCGPTARNAEAYLKAHGMKGIEFHSLGGHFVLLDTFTGLLHDMETYAGCKRKEELPIWNRELAMQKAANNHQRDQIQLNFAYQWLTQHRLNRTKSPNQRMTRPRAE</sequence>
<comment type="caution">
    <text evidence="1">The sequence shown here is derived from an EMBL/GenBank/DDBJ whole genome shotgun (WGS) entry which is preliminary data.</text>
</comment>
<reference evidence="1 2" key="1">
    <citation type="submission" date="2019-04" db="EMBL/GenBank/DDBJ databases">
        <title>Comparative genomics of Aeromonas veronii strains pathogenic to fish.</title>
        <authorList>
            <person name="Cascarano M.C."/>
            <person name="Smyrli M."/>
            <person name="Katharios P."/>
        </authorList>
    </citation>
    <scope>NUCLEOTIDE SEQUENCE [LARGE SCALE GENOMIC DNA]</scope>
    <source>
        <strain evidence="1 2">XU1</strain>
    </source>
</reference>
<proteinExistence type="predicted"/>